<dbReference type="EMBL" id="JGVH01000037">
    <property type="protein sequence ID" value="KER03048.1"/>
    <property type="molecule type" value="Genomic_DNA"/>
</dbReference>
<evidence type="ECO:0008006" key="3">
    <source>
        <dbReference type="Google" id="ProtNLM"/>
    </source>
</evidence>
<evidence type="ECO:0000313" key="2">
    <source>
        <dbReference type="Proteomes" id="UP000028002"/>
    </source>
</evidence>
<protein>
    <recommendedName>
        <fullName evidence="3">Acyl carrier protein</fullName>
    </recommendedName>
</protein>
<comment type="caution">
    <text evidence="1">The sequence shown here is derived from an EMBL/GenBank/DDBJ whole genome shotgun (WGS) entry which is preliminary data.</text>
</comment>
<sequence>MEKSTIEKELKNEIDKICNYNVSTKISGDTKLKNHLDSVDILRFIHKINTDYNLNFGSKIEDEKYLDTFNSIVSWVHSSINK</sequence>
<dbReference type="Proteomes" id="UP000028002">
    <property type="component" value="Unassembled WGS sequence"/>
</dbReference>
<proteinExistence type="predicted"/>
<accession>A0A081RWJ5</accession>
<evidence type="ECO:0000313" key="1">
    <source>
        <dbReference type="EMBL" id="KER03048.1"/>
    </source>
</evidence>
<dbReference type="Gene3D" id="1.10.1200.10">
    <property type="entry name" value="ACP-like"/>
    <property type="match status" value="1"/>
</dbReference>
<organism evidence="1 2">
    <name type="scientific">Photorhabdus temperata subsp. temperata Meg1</name>
    <dbReference type="NCBI Taxonomy" id="1393735"/>
    <lineage>
        <taxon>Bacteria</taxon>
        <taxon>Pseudomonadati</taxon>
        <taxon>Pseudomonadota</taxon>
        <taxon>Gammaproteobacteria</taxon>
        <taxon>Enterobacterales</taxon>
        <taxon>Morganellaceae</taxon>
        <taxon>Photorhabdus</taxon>
    </lineage>
</organism>
<gene>
    <name evidence="1" type="ORF">MEG1DRAFT_02320</name>
</gene>
<name>A0A081RWJ5_PHOTE</name>
<dbReference type="InterPro" id="IPR036736">
    <property type="entry name" value="ACP-like_sf"/>
</dbReference>
<dbReference type="SUPFAM" id="SSF47336">
    <property type="entry name" value="ACP-like"/>
    <property type="match status" value="1"/>
</dbReference>
<dbReference type="RefSeq" id="WP_036839202.1">
    <property type="nucleotide sequence ID" value="NZ_CAWLUD010000037.1"/>
</dbReference>
<reference evidence="1 2" key="1">
    <citation type="submission" date="2014-03" db="EMBL/GenBank/DDBJ databases">
        <title>Draft Genome of Photorhabdus temperata Meg1.</title>
        <authorList>
            <person name="Hurst S.G.IV."/>
            <person name="Morris K."/>
            <person name="Thomas K."/>
            <person name="Tisa L.S."/>
        </authorList>
    </citation>
    <scope>NUCLEOTIDE SEQUENCE [LARGE SCALE GENOMIC DNA]</scope>
    <source>
        <strain evidence="1 2">Meg1</strain>
    </source>
</reference>
<dbReference type="AlphaFoldDB" id="A0A081RWJ5"/>